<sequence>MKDNVVIFGASTRGRYVYEKLKNKYKIIYFCDNDIKKNGNRINGIEIILPQKLYSLRNCRIIIASMYHEEIYSQLNEMGISNVEVYPSNIECTMKRIEEKGVILNEMDVLEVFGGSGKSVDRYVLDKVKKLDVWEIDKNREIELKSNLPKAEIKIVDSFNEVKTTKSEYDVIIIDNPMAMFANHCEHFDMFIHIFNILKDEGLIILDIIPNLEDMPTEFQALKEDIHLLCRKLFYRTENPLNIPIKDIVSTYEDIINKNGYILEWNFAEERSKDFIYYLVLKVKKTN</sequence>
<protein>
    <submittedName>
        <fullName evidence="1">Uncharacterized protein</fullName>
    </submittedName>
</protein>
<evidence type="ECO:0000313" key="2">
    <source>
        <dbReference type="Proteomes" id="UP000478995"/>
    </source>
</evidence>
<dbReference type="EMBL" id="SWOY01000002">
    <property type="protein sequence ID" value="NFG16679.1"/>
    <property type="molecule type" value="Genomic_DNA"/>
</dbReference>
<dbReference type="Gene3D" id="3.40.50.720">
    <property type="entry name" value="NAD(P)-binding Rossmann-like Domain"/>
    <property type="match status" value="1"/>
</dbReference>
<comment type="caution">
    <text evidence="1">The sequence shown here is derived from an EMBL/GenBank/DDBJ whole genome shotgun (WGS) entry which is preliminary data.</text>
</comment>
<dbReference type="SUPFAM" id="SSF53335">
    <property type="entry name" value="S-adenosyl-L-methionine-dependent methyltransferases"/>
    <property type="match status" value="1"/>
</dbReference>
<gene>
    <name evidence="1" type="ORF">FC794_07730</name>
</gene>
<dbReference type="InterPro" id="IPR029063">
    <property type="entry name" value="SAM-dependent_MTases_sf"/>
</dbReference>
<dbReference type="CDD" id="cd02440">
    <property type="entry name" value="AdoMet_MTases"/>
    <property type="match status" value="1"/>
</dbReference>
<proteinExistence type="predicted"/>
<accession>A0A6B4CS82</accession>
<dbReference type="Proteomes" id="UP000478995">
    <property type="component" value="Unassembled WGS sequence"/>
</dbReference>
<dbReference type="Gene3D" id="3.40.50.150">
    <property type="entry name" value="Vaccinia Virus protein VP39"/>
    <property type="match status" value="1"/>
</dbReference>
<dbReference type="RefSeq" id="WP_012704536.1">
    <property type="nucleotide sequence ID" value="NZ_CP013705.1"/>
</dbReference>
<name>A0A6B4CS82_CLOBO</name>
<dbReference type="AlphaFoldDB" id="A0A6B4CS82"/>
<dbReference type="OrthoDB" id="9786100at2"/>
<evidence type="ECO:0000313" key="1">
    <source>
        <dbReference type="EMBL" id="NFG16679.1"/>
    </source>
</evidence>
<organism evidence="1 2">
    <name type="scientific">Clostridium botulinum</name>
    <dbReference type="NCBI Taxonomy" id="1491"/>
    <lineage>
        <taxon>Bacteria</taxon>
        <taxon>Bacillati</taxon>
        <taxon>Bacillota</taxon>
        <taxon>Clostridia</taxon>
        <taxon>Eubacteriales</taxon>
        <taxon>Clostridiaceae</taxon>
        <taxon>Clostridium</taxon>
    </lineage>
</organism>
<reference evidence="1 2" key="1">
    <citation type="submission" date="2019-04" db="EMBL/GenBank/DDBJ databases">
        <title>Genome sequencing of Clostridium botulinum Groups I-IV and Clostridium butyricum.</title>
        <authorList>
            <person name="Brunt J."/>
            <person name="Van Vliet A.H.M."/>
            <person name="Stringer S.C."/>
            <person name="Carter A.T."/>
            <person name="Peck M.W."/>
        </authorList>
    </citation>
    <scope>NUCLEOTIDE SEQUENCE [LARGE SCALE GENOMIC DNA]</scope>
    <source>
        <strain evidence="1 2">IFR 18/037</strain>
    </source>
</reference>